<evidence type="ECO:0000313" key="2">
    <source>
        <dbReference type="Proteomes" id="UP000031524"/>
    </source>
</evidence>
<dbReference type="STRING" id="1223515.B842_00110"/>
<gene>
    <name evidence="1" type="ORF">B842_00110</name>
</gene>
<dbReference type="OrthoDB" id="4381340at2"/>
<proteinExistence type="predicted"/>
<keyword evidence="2" id="KW-1185">Reference proteome</keyword>
<sequence length="106" mass="12732">MTRHDDNARPDHRYRRKIRFFADWGADSPLWENGTDTYLMAPRDYGLSESLTQRLYAWCDHWRSHHHWETGWDDPASEEKSRRDGDALIEDLRRKVAAFAEVIDER</sequence>
<dbReference type="AlphaFoldDB" id="A0A0B5D4K3"/>
<reference evidence="1 2" key="1">
    <citation type="submission" date="2013-04" db="EMBL/GenBank/DDBJ databases">
        <title>Complete genome sequence of Corynebacterium humireducens DSM 45392(T), isolated from a wastewater-fed microbial fuel cell.</title>
        <authorList>
            <person name="Ruckert C."/>
            <person name="Albersmeier A."/>
            <person name="Kalinowski J."/>
        </authorList>
    </citation>
    <scope>NUCLEOTIDE SEQUENCE [LARGE SCALE GENOMIC DNA]</scope>
    <source>
        <strain evidence="2">MFC-5</strain>
    </source>
</reference>
<name>A0A0B5D4K3_9CORY</name>
<dbReference type="EMBL" id="CP005286">
    <property type="protein sequence ID" value="AJE31882.1"/>
    <property type="molecule type" value="Genomic_DNA"/>
</dbReference>
<dbReference type="Proteomes" id="UP000031524">
    <property type="component" value="Chromosome"/>
</dbReference>
<dbReference type="RefSeq" id="WP_040084488.1">
    <property type="nucleotide sequence ID" value="NZ_BCSU01000015.1"/>
</dbReference>
<accession>A0A0B5D4K3</accession>
<dbReference type="HOGENOM" id="CLU_2370510_0_0_11"/>
<protein>
    <submittedName>
        <fullName evidence="1">Uncharacterized protein</fullName>
    </submittedName>
</protein>
<evidence type="ECO:0000313" key="1">
    <source>
        <dbReference type="EMBL" id="AJE31882.1"/>
    </source>
</evidence>
<dbReference type="KEGG" id="chm:B842_00110"/>
<organism evidence="1 2">
    <name type="scientific">Corynebacterium humireducens NBRC 106098 = DSM 45392</name>
    <dbReference type="NCBI Taxonomy" id="1223515"/>
    <lineage>
        <taxon>Bacteria</taxon>
        <taxon>Bacillati</taxon>
        <taxon>Actinomycetota</taxon>
        <taxon>Actinomycetes</taxon>
        <taxon>Mycobacteriales</taxon>
        <taxon>Corynebacteriaceae</taxon>
        <taxon>Corynebacterium</taxon>
    </lineage>
</organism>